<evidence type="ECO:0000313" key="4">
    <source>
        <dbReference type="EMBL" id="KAJ8880521.1"/>
    </source>
</evidence>
<dbReference type="InterPro" id="IPR010286">
    <property type="entry name" value="METTL16/RlmF"/>
</dbReference>
<keyword evidence="5" id="KW-1185">Reference proteome</keyword>
<feature type="region of interest" description="Disordered" evidence="3">
    <location>
        <begin position="41"/>
        <end position="69"/>
    </location>
</feature>
<keyword evidence="1" id="KW-0489">Methyltransferase</keyword>
<protein>
    <submittedName>
        <fullName evidence="4">Uncharacterized protein</fullName>
    </submittedName>
</protein>
<comment type="caution">
    <text evidence="4">The sequence shown here is derived from an EMBL/GenBank/DDBJ whole genome shotgun (WGS) entry which is preliminary data.</text>
</comment>
<proteinExistence type="predicted"/>
<evidence type="ECO:0000313" key="5">
    <source>
        <dbReference type="Proteomes" id="UP001159363"/>
    </source>
</evidence>
<evidence type="ECO:0000256" key="1">
    <source>
        <dbReference type="ARBA" id="ARBA00022603"/>
    </source>
</evidence>
<dbReference type="PANTHER" id="PTHR13393">
    <property type="entry name" value="SAM-DEPENDENT METHYLTRANSFERASE"/>
    <property type="match status" value="1"/>
</dbReference>
<gene>
    <name evidence="4" type="ORF">PR048_016991</name>
</gene>
<dbReference type="PANTHER" id="PTHR13393:SF0">
    <property type="entry name" value="RNA N6-ADENOSINE-METHYLTRANSFERASE METTL16"/>
    <property type="match status" value="1"/>
</dbReference>
<name>A0ABQ9H8F7_9NEOP</name>
<sequence>MKCMFCVLAVKQTDTGVVLQGIVSEGQQYDFCMCNPPFFSSEEELDSESKSRSPARPPPHSCRTGSPSDVVVSGGEVAFISRIIEESKELGTMIR</sequence>
<keyword evidence="2" id="KW-0808">Transferase</keyword>
<dbReference type="InterPro" id="IPR029063">
    <property type="entry name" value="SAM-dependent_MTases_sf"/>
</dbReference>
<dbReference type="Proteomes" id="UP001159363">
    <property type="component" value="Chromosome 5"/>
</dbReference>
<dbReference type="Gene3D" id="3.40.50.150">
    <property type="entry name" value="Vaccinia Virus protein VP39"/>
    <property type="match status" value="1"/>
</dbReference>
<evidence type="ECO:0000256" key="2">
    <source>
        <dbReference type="ARBA" id="ARBA00022679"/>
    </source>
</evidence>
<accession>A0ABQ9H8F7</accession>
<organism evidence="4 5">
    <name type="scientific">Dryococelus australis</name>
    <dbReference type="NCBI Taxonomy" id="614101"/>
    <lineage>
        <taxon>Eukaryota</taxon>
        <taxon>Metazoa</taxon>
        <taxon>Ecdysozoa</taxon>
        <taxon>Arthropoda</taxon>
        <taxon>Hexapoda</taxon>
        <taxon>Insecta</taxon>
        <taxon>Pterygota</taxon>
        <taxon>Neoptera</taxon>
        <taxon>Polyneoptera</taxon>
        <taxon>Phasmatodea</taxon>
        <taxon>Verophasmatodea</taxon>
        <taxon>Anareolatae</taxon>
        <taxon>Phasmatidae</taxon>
        <taxon>Eurycanthinae</taxon>
        <taxon>Dryococelus</taxon>
    </lineage>
</organism>
<evidence type="ECO:0000256" key="3">
    <source>
        <dbReference type="SAM" id="MobiDB-lite"/>
    </source>
</evidence>
<dbReference type="EMBL" id="JARBHB010000006">
    <property type="protein sequence ID" value="KAJ8880521.1"/>
    <property type="molecule type" value="Genomic_DNA"/>
</dbReference>
<dbReference type="Pfam" id="PF05971">
    <property type="entry name" value="Methyltransf_10"/>
    <property type="match status" value="1"/>
</dbReference>
<reference evidence="4 5" key="1">
    <citation type="submission" date="2023-02" db="EMBL/GenBank/DDBJ databases">
        <title>LHISI_Scaffold_Assembly.</title>
        <authorList>
            <person name="Stuart O.P."/>
            <person name="Cleave R."/>
            <person name="Magrath M.J.L."/>
            <person name="Mikheyev A.S."/>
        </authorList>
    </citation>
    <scope>NUCLEOTIDE SEQUENCE [LARGE SCALE GENOMIC DNA]</scope>
    <source>
        <strain evidence="4">Daus_M_001</strain>
        <tissue evidence="4">Leg muscle</tissue>
    </source>
</reference>